<dbReference type="Proteomes" id="UP000294746">
    <property type="component" value="Unassembled WGS sequence"/>
</dbReference>
<gene>
    <name evidence="3" type="ORF">EDD57_1176</name>
</gene>
<keyword evidence="4" id="KW-1185">Reference proteome</keyword>
<proteinExistence type="predicted"/>
<accession>A0A4R2S7F1</accession>
<dbReference type="InterPro" id="IPR036397">
    <property type="entry name" value="RNaseH_sf"/>
</dbReference>
<comment type="caution">
    <text evidence="3">The sequence shown here is derived from an EMBL/GenBank/DDBJ whole genome shotgun (WGS) entry which is preliminary data.</text>
</comment>
<dbReference type="GO" id="GO:0003676">
    <property type="term" value="F:nucleic acid binding"/>
    <property type="evidence" value="ECO:0007669"/>
    <property type="project" value="InterPro"/>
</dbReference>
<evidence type="ECO:0000313" key="3">
    <source>
        <dbReference type="EMBL" id="TCP68321.1"/>
    </source>
</evidence>
<dbReference type="PROSITE" id="PS50994">
    <property type="entry name" value="INTEGRASE"/>
    <property type="match status" value="1"/>
</dbReference>
<dbReference type="EMBL" id="SLXV01000017">
    <property type="protein sequence ID" value="TCP68321.1"/>
    <property type="molecule type" value="Genomic_DNA"/>
</dbReference>
<dbReference type="InterPro" id="IPR025948">
    <property type="entry name" value="HTH-like_dom"/>
</dbReference>
<dbReference type="Pfam" id="PF13333">
    <property type="entry name" value="rve_2"/>
    <property type="match status" value="1"/>
</dbReference>
<name>A0A4R2S7F1_9BACL</name>
<dbReference type="SUPFAM" id="SSF53098">
    <property type="entry name" value="Ribonuclease H-like"/>
    <property type="match status" value="1"/>
</dbReference>
<dbReference type="InterPro" id="IPR012337">
    <property type="entry name" value="RNaseH-like_sf"/>
</dbReference>
<dbReference type="GO" id="GO:0015074">
    <property type="term" value="P:DNA integration"/>
    <property type="evidence" value="ECO:0007669"/>
    <property type="project" value="InterPro"/>
</dbReference>
<evidence type="ECO:0000313" key="4">
    <source>
        <dbReference type="Proteomes" id="UP000294746"/>
    </source>
</evidence>
<reference evidence="3 4" key="1">
    <citation type="submission" date="2019-03" db="EMBL/GenBank/DDBJ databases">
        <title>Genomic Encyclopedia of Type Strains, Phase IV (KMG-IV): sequencing the most valuable type-strain genomes for metagenomic binning, comparative biology and taxonomic classification.</title>
        <authorList>
            <person name="Goeker M."/>
        </authorList>
    </citation>
    <scope>NUCLEOTIDE SEQUENCE [LARGE SCALE GENOMIC DNA]</scope>
    <source>
        <strain evidence="3 4">DSM 46831</strain>
    </source>
</reference>
<organism evidence="3 4">
    <name type="scientific">Baia soyae</name>
    <dbReference type="NCBI Taxonomy" id="1544746"/>
    <lineage>
        <taxon>Bacteria</taxon>
        <taxon>Bacillati</taxon>
        <taxon>Bacillota</taxon>
        <taxon>Bacilli</taxon>
        <taxon>Bacillales</taxon>
        <taxon>Thermoactinomycetaceae</taxon>
        <taxon>Baia</taxon>
    </lineage>
</organism>
<feature type="domain" description="Integrase catalytic" evidence="2">
    <location>
        <begin position="60"/>
        <end position="219"/>
    </location>
</feature>
<dbReference type="PANTHER" id="PTHR46889">
    <property type="entry name" value="TRANSPOSASE INSF FOR INSERTION SEQUENCE IS3B-RELATED"/>
    <property type="match status" value="1"/>
</dbReference>
<comment type="function">
    <text evidence="1">Involved in the transposition of the insertion sequence.</text>
</comment>
<evidence type="ECO:0000256" key="1">
    <source>
        <dbReference type="ARBA" id="ARBA00002286"/>
    </source>
</evidence>
<dbReference type="AlphaFoldDB" id="A0A4R2S7F1"/>
<protein>
    <submittedName>
        <fullName evidence="3">Transposase InsO family protein</fullName>
    </submittedName>
</protein>
<dbReference type="NCBIfam" id="NF033516">
    <property type="entry name" value="transpos_IS3"/>
    <property type="match status" value="1"/>
</dbReference>
<evidence type="ECO:0000259" key="2">
    <source>
        <dbReference type="PROSITE" id="PS50994"/>
    </source>
</evidence>
<sequence length="219" mass="25667">MGYRMIQRRLAHEGHLCSQVTVYKYMKELDLRSIVFKRKPPYVKGKKHRVFPNVLNREFSAEYPNKRWCIDFTYLHLASGQLYYNCSILDLNNRRIVATRTAPYITADLAIETLQEALHKYSPKKGLILHSDQGVQFTSKSFTEFCSQNGIVQSMSKSGCPYDNAPMESFFGKLKNEHLNHYVIKDLDHLNQLIEDYIFRYYHHIRPHSALNGKTPMEV</sequence>
<dbReference type="PANTHER" id="PTHR46889:SF4">
    <property type="entry name" value="TRANSPOSASE INSO FOR INSERTION SEQUENCE ELEMENT IS911B-RELATED"/>
    <property type="match status" value="1"/>
</dbReference>
<dbReference type="InterPro" id="IPR001584">
    <property type="entry name" value="Integrase_cat-core"/>
</dbReference>
<dbReference type="InterPro" id="IPR048020">
    <property type="entry name" value="Transpos_IS3"/>
</dbReference>
<dbReference type="Gene3D" id="3.30.420.10">
    <property type="entry name" value="Ribonuclease H-like superfamily/Ribonuclease H"/>
    <property type="match status" value="1"/>
</dbReference>
<dbReference type="Pfam" id="PF00665">
    <property type="entry name" value="rve"/>
    <property type="match status" value="1"/>
</dbReference>
<dbReference type="InterPro" id="IPR050900">
    <property type="entry name" value="Transposase_IS3/IS150/IS904"/>
</dbReference>
<dbReference type="Pfam" id="PF13276">
    <property type="entry name" value="HTH_21"/>
    <property type="match status" value="1"/>
</dbReference>